<evidence type="ECO:0000313" key="2">
    <source>
        <dbReference type="EMBL" id="KAF8407752.1"/>
    </source>
</evidence>
<dbReference type="SUPFAM" id="SSF81383">
    <property type="entry name" value="F-box domain"/>
    <property type="match status" value="1"/>
</dbReference>
<organism evidence="2 3">
    <name type="scientific">Tetracentron sinense</name>
    <name type="common">Spur-leaf</name>
    <dbReference type="NCBI Taxonomy" id="13715"/>
    <lineage>
        <taxon>Eukaryota</taxon>
        <taxon>Viridiplantae</taxon>
        <taxon>Streptophyta</taxon>
        <taxon>Embryophyta</taxon>
        <taxon>Tracheophyta</taxon>
        <taxon>Spermatophyta</taxon>
        <taxon>Magnoliopsida</taxon>
        <taxon>Trochodendrales</taxon>
        <taxon>Trochodendraceae</taxon>
        <taxon>Tetracentron</taxon>
    </lineage>
</organism>
<comment type="caution">
    <text evidence="2">The sequence shown here is derived from an EMBL/GenBank/DDBJ whole genome shotgun (WGS) entry which is preliminary data.</text>
</comment>
<dbReference type="CDD" id="cd22160">
    <property type="entry name" value="F-box_AtFBL13-like"/>
    <property type="match status" value="1"/>
</dbReference>
<dbReference type="EMBL" id="JABCRI010000004">
    <property type="protein sequence ID" value="KAF8407752.1"/>
    <property type="molecule type" value="Genomic_DNA"/>
</dbReference>
<dbReference type="InterPro" id="IPR001810">
    <property type="entry name" value="F-box_dom"/>
</dbReference>
<dbReference type="AlphaFoldDB" id="A0A834ZSI6"/>
<keyword evidence="3" id="KW-1185">Reference proteome</keyword>
<dbReference type="PANTHER" id="PTHR31639">
    <property type="entry name" value="F-BOX PROTEIN-LIKE"/>
    <property type="match status" value="1"/>
</dbReference>
<accession>A0A834ZSI6</accession>
<dbReference type="OMA" id="HITFANI"/>
<evidence type="ECO:0000313" key="3">
    <source>
        <dbReference type="Proteomes" id="UP000655225"/>
    </source>
</evidence>
<gene>
    <name evidence="2" type="ORF">HHK36_006888</name>
</gene>
<dbReference type="Pfam" id="PF24758">
    <property type="entry name" value="LRR_At5g56370"/>
    <property type="match status" value="1"/>
</dbReference>
<dbReference type="PANTHER" id="PTHR31639:SF237">
    <property type="entry name" value="F-BOX DOMAIN-CONTAINING PROTEIN"/>
    <property type="match status" value="1"/>
</dbReference>
<proteinExistence type="predicted"/>
<dbReference type="InterPro" id="IPR036047">
    <property type="entry name" value="F-box-like_dom_sf"/>
</dbReference>
<dbReference type="Pfam" id="PF00646">
    <property type="entry name" value="F-box"/>
    <property type="match status" value="1"/>
</dbReference>
<dbReference type="InterPro" id="IPR032675">
    <property type="entry name" value="LRR_dom_sf"/>
</dbReference>
<dbReference type="Gene3D" id="1.20.1280.50">
    <property type="match status" value="1"/>
</dbReference>
<protein>
    <recommendedName>
        <fullName evidence="1">F-box domain-containing protein</fullName>
    </recommendedName>
</protein>
<dbReference type="InterPro" id="IPR006566">
    <property type="entry name" value="FBD"/>
</dbReference>
<dbReference type="SMART" id="SM00579">
    <property type="entry name" value="FBD"/>
    <property type="match status" value="1"/>
</dbReference>
<sequence length="376" mass="43001">MEMRLHPPSDIISNLPEHVIETILVHLPIRDAVRTCVLSHKWRYKWATIPELVFDENSIPELVFGENSILTAEDVTIHMHKLVNFIDRLLLLHKGPLLKFELSLCLVNDSFFDAWILFLSRNGVKELTLKVRGEKPYRFPYSFFSCQAITDLNLQHCILESPSAFKGFSDLKSLNFQSVILSDEVFETIISNCTALERLRLKNLNGCSRLKICGLNLQHFYFDGELTDICFIDVPQLSFVSIYSHNSLFEHVGQGDSCNLVKVLGPLTGLEKLASESYFIQLDEADVTELVGDFWEAQGHLDCSMNHLRVVKVYFIAGLRPDLQFLKFLLVNSPVLEILRVNLTLGIIIDETKTLKELLRFRRASARAEIICTPNF</sequence>
<dbReference type="Gene3D" id="3.80.10.10">
    <property type="entry name" value="Ribonuclease Inhibitor"/>
    <property type="match status" value="1"/>
</dbReference>
<dbReference type="PROSITE" id="PS50181">
    <property type="entry name" value="FBOX"/>
    <property type="match status" value="1"/>
</dbReference>
<evidence type="ECO:0000259" key="1">
    <source>
        <dbReference type="PROSITE" id="PS50181"/>
    </source>
</evidence>
<dbReference type="Proteomes" id="UP000655225">
    <property type="component" value="Unassembled WGS sequence"/>
</dbReference>
<dbReference type="InterPro" id="IPR055411">
    <property type="entry name" value="LRR_FXL15/At3g58940/PEG3-like"/>
</dbReference>
<dbReference type="OrthoDB" id="629492at2759"/>
<reference evidence="2 3" key="1">
    <citation type="submission" date="2020-04" db="EMBL/GenBank/DDBJ databases">
        <title>Plant Genome Project.</title>
        <authorList>
            <person name="Zhang R.-G."/>
        </authorList>
    </citation>
    <scope>NUCLEOTIDE SEQUENCE [LARGE SCALE GENOMIC DNA]</scope>
    <source>
        <strain evidence="2">YNK0</strain>
        <tissue evidence="2">Leaf</tissue>
    </source>
</reference>
<dbReference type="InterPro" id="IPR053781">
    <property type="entry name" value="F-box_AtFBL13-like"/>
</dbReference>
<dbReference type="SUPFAM" id="SSF52047">
    <property type="entry name" value="RNI-like"/>
    <property type="match status" value="1"/>
</dbReference>
<feature type="domain" description="F-box" evidence="1">
    <location>
        <begin position="9"/>
        <end position="62"/>
    </location>
</feature>
<name>A0A834ZSI6_TETSI</name>